<gene>
    <name evidence="1" type="ORF">PCOR1329_LOCUS71080</name>
</gene>
<dbReference type="Proteomes" id="UP001189429">
    <property type="component" value="Unassembled WGS sequence"/>
</dbReference>
<name>A0ABN9WXM8_9DINO</name>
<reference evidence="1" key="1">
    <citation type="submission" date="2023-10" db="EMBL/GenBank/DDBJ databases">
        <authorList>
            <person name="Chen Y."/>
            <person name="Shah S."/>
            <person name="Dougan E. K."/>
            <person name="Thang M."/>
            <person name="Chan C."/>
        </authorList>
    </citation>
    <scope>NUCLEOTIDE SEQUENCE [LARGE SCALE GENOMIC DNA]</scope>
</reference>
<accession>A0ABN9WXM8</accession>
<dbReference type="InterPro" id="IPR029063">
    <property type="entry name" value="SAM-dependent_MTases_sf"/>
</dbReference>
<dbReference type="EMBL" id="CAUYUJ010019415">
    <property type="protein sequence ID" value="CAK0891021.1"/>
    <property type="molecule type" value="Genomic_DNA"/>
</dbReference>
<dbReference type="Gene3D" id="3.40.50.150">
    <property type="entry name" value="Vaccinia Virus protein VP39"/>
    <property type="match status" value="1"/>
</dbReference>
<evidence type="ECO:0000313" key="2">
    <source>
        <dbReference type="Proteomes" id="UP001189429"/>
    </source>
</evidence>
<dbReference type="PANTHER" id="PTHR14614">
    <property type="entry name" value="HEPATOCELLULAR CARCINOMA-ASSOCIATED ANTIGEN"/>
    <property type="match status" value="1"/>
</dbReference>
<proteinExistence type="predicted"/>
<comment type="caution">
    <text evidence="1">The sequence shown here is derived from an EMBL/GenBank/DDBJ whole genome shotgun (WGS) entry which is preliminary data.</text>
</comment>
<sequence length="307" mass="32872">MMAWNACANQRRTTGITCATAWTGLGIVCSMAGSVRSFVSRSRPSRASQLPYVVKPLRGDQRFQRGRSWQAVQARAARVPALPSGRRLQIAEGVEGSDVLGSRVWPCAASMCSWLREHAVQVESSNVLEVGSGTGVVGLFAAALGAAHVTLSDGGPQSLERLARHNVAVNQEAGLIPASADVRVVSFQWGESAPRLGGGRAWDWVLGSDVTYSRGSHAMLCDALAALLSECGGRAPPRVLVAHEHRGLVTDLTRPRVDGQLEHFQQAAFERRLSVRVLRSETLGEHAIGSPKVSLLEVQQLEANTAQ</sequence>
<dbReference type="InterPro" id="IPR019410">
    <property type="entry name" value="Methyltransf_16"/>
</dbReference>
<organism evidence="1 2">
    <name type="scientific">Prorocentrum cordatum</name>
    <dbReference type="NCBI Taxonomy" id="2364126"/>
    <lineage>
        <taxon>Eukaryota</taxon>
        <taxon>Sar</taxon>
        <taxon>Alveolata</taxon>
        <taxon>Dinophyceae</taxon>
        <taxon>Prorocentrales</taxon>
        <taxon>Prorocentraceae</taxon>
        <taxon>Prorocentrum</taxon>
    </lineage>
</organism>
<protein>
    <recommendedName>
        <fullName evidence="3">Calmodulin-lysine N-methyltransferase</fullName>
    </recommendedName>
</protein>
<keyword evidence="2" id="KW-1185">Reference proteome</keyword>
<dbReference type="SUPFAM" id="SSF53335">
    <property type="entry name" value="S-adenosyl-L-methionine-dependent methyltransferases"/>
    <property type="match status" value="1"/>
</dbReference>
<evidence type="ECO:0000313" key="1">
    <source>
        <dbReference type="EMBL" id="CAK0891021.1"/>
    </source>
</evidence>
<dbReference type="Pfam" id="PF10294">
    <property type="entry name" value="Methyltransf_16"/>
    <property type="match status" value="1"/>
</dbReference>
<evidence type="ECO:0008006" key="3">
    <source>
        <dbReference type="Google" id="ProtNLM"/>
    </source>
</evidence>